<organism evidence="1 2">
    <name type="scientific">Adineta steineri</name>
    <dbReference type="NCBI Taxonomy" id="433720"/>
    <lineage>
        <taxon>Eukaryota</taxon>
        <taxon>Metazoa</taxon>
        <taxon>Spiralia</taxon>
        <taxon>Gnathifera</taxon>
        <taxon>Rotifera</taxon>
        <taxon>Eurotatoria</taxon>
        <taxon>Bdelloidea</taxon>
        <taxon>Adinetida</taxon>
        <taxon>Adinetidae</taxon>
        <taxon>Adineta</taxon>
    </lineage>
</organism>
<evidence type="ECO:0000313" key="2">
    <source>
        <dbReference type="Proteomes" id="UP000663844"/>
    </source>
</evidence>
<dbReference type="EMBL" id="CAJOAZ010027370">
    <property type="protein sequence ID" value="CAF4409156.1"/>
    <property type="molecule type" value="Genomic_DNA"/>
</dbReference>
<dbReference type="Proteomes" id="UP000663844">
    <property type="component" value="Unassembled WGS sequence"/>
</dbReference>
<gene>
    <name evidence="1" type="ORF">OXD698_LOCUS51924</name>
</gene>
<feature type="non-terminal residue" evidence="1">
    <location>
        <position position="130"/>
    </location>
</feature>
<evidence type="ECO:0000313" key="1">
    <source>
        <dbReference type="EMBL" id="CAF4409156.1"/>
    </source>
</evidence>
<feature type="non-terminal residue" evidence="1">
    <location>
        <position position="1"/>
    </location>
</feature>
<protein>
    <submittedName>
        <fullName evidence="1">Uncharacterized protein</fullName>
    </submittedName>
</protein>
<reference evidence="1" key="1">
    <citation type="submission" date="2021-02" db="EMBL/GenBank/DDBJ databases">
        <authorList>
            <person name="Nowell W R."/>
        </authorList>
    </citation>
    <scope>NUCLEOTIDE SEQUENCE</scope>
</reference>
<dbReference type="AlphaFoldDB" id="A0A820PVP0"/>
<comment type="caution">
    <text evidence="1">The sequence shown here is derived from an EMBL/GenBank/DDBJ whole genome shotgun (WGS) entry which is preliminary data.</text>
</comment>
<name>A0A820PVP0_9BILA</name>
<sequence>NDDVDNDDGYNHDELVYAAIEDLNDDPSHSNEVFKNALSELSHQDPSSMISNLGNYQSQQSSDFNLPGADEILSASFISTISFADQMPNLLHSKDVQSEYSYFDAAKLKLFAGPNIWKYTNLLTTTKRPC</sequence>
<proteinExistence type="predicted"/>
<accession>A0A820PVP0</accession>